<evidence type="ECO:0000256" key="4">
    <source>
        <dbReference type="PROSITE-ProRule" id="PRU00510"/>
    </source>
</evidence>
<dbReference type="AlphaFoldDB" id="A0A4R9BLK5"/>
<evidence type="ECO:0000313" key="7">
    <source>
        <dbReference type="Proteomes" id="UP000298468"/>
    </source>
</evidence>
<organism evidence="6 7">
    <name type="scientific">Cryobacterium lactosi</name>
    <dbReference type="NCBI Taxonomy" id="1259202"/>
    <lineage>
        <taxon>Bacteria</taxon>
        <taxon>Bacillati</taxon>
        <taxon>Actinomycetota</taxon>
        <taxon>Actinomycetes</taxon>
        <taxon>Micrococcales</taxon>
        <taxon>Microbacteriaceae</taxon>
        <taxon>Cryobacterium</taxon>
    </lineage>
</organism>
<sequence>MTIQPSLSRARRVRPIDVDAFRRILLNQLREREALIGELDPRAAPHLDVVAWSTTQSSKRVVAQITRALGRIATGTFGICTGCFEPIAKDRLAVVPHAELCVTCQGLAEQGP</sequence>
<dbReference type="PROSITE" id="PS51128">
    <property type="entry name" value="ZF_DKSA_2"/>
    <property type="match status" value="1"/>
</dbReference>
<dbReference type="PANTHER" id="PTHR33823">
    <property type="entry name" value="RNA POLYMERASE-BINDING TRANSCRIPTION FACTOR DKSA-RELATED"/>
    <property type="match status" value="1"/>
</dbReference>
<dbReference type="GO" id="GO:0008270">
    <property type="term" value="F:zinc ion binding"/>
    <property type="evidence" value="ECO:0007669"/>
    <property type="project" value="UniProtKB-KW"/>
</dbReference>
<feature type="zinc finger region" description="dksA C4-type" evidence="4">
    <location>
        <begin position="80"/>
        <end position="104"/>
    </location>
</feature>
<evidence type="ECO:0000256" key="3">
    <source>
        <dbReference type="ARBA" id="ARBA00022833"/>
    </source>
</evidence>
<gene>
    <name evidence="6" type="ORF">E3T61_14155</name>
</gene>
<proteinExistence type="predicted"/>
<dbReference type="EMBL" id="SOHM01000031">
    <property type="protein sequence ID" value="TFD87007.1"/>
    <property type="molecule type" value="Genomic_DNA"/>
</dbReference>
<dbReference type="RefSeq" id="WP_134641488.1">
    <property type="nucleotide sequence ID" value="NZ_SOHM01000031.1"/>
</dbReference>
<reference evidence="6 7" key="1">
    <citation type="submission" date="2019-03" db="EMBL/GenBank/DDBJ databases">
        <title>Genomics of glacier-inhabiting Cryobacterium strains.</title>
        <authorList>
            <person name="Liu Q."/>
            <person name="Xin Y.-H."/>
        </authorList>
    </citation>
    <scope>NUCLEOTIDE SEQUENCE [LARGE SCALE GENOMIC DNA]</scope>
    <source>
        <strain evidence="6 7">Sr59</strain>
    </source>
</reference>
<dbReference type="InterPro" id="IPR000962">
    <property type="entry name" value="Znf_DskA_TraR"/>
</dbReference>
<dbReference type="Proteomes" id="UP000298468">
    <property type="component" value="Unassembled WGS sequence"/>
</dbReference>
<keyword evidence="3" id="KW-0862">Zinc</keyword>
<name>A0A4R9BLK5_9MICO</name>
<dbReference type="Gene3D" id="1.20.120.910">
    <property type="entry name" value="DksA, coiled-coil domain"/>
    <property type="match status" value="1"/>
</dbReference>
<evidence type="ECO:0000256" key="1">
    <source>
        <dbReference type="ARBA" id="ARBA00022723"/>
    </source>
</evidence>
<comment type="caution">
    <text evidence="6">The sequence shown here is derived from an EMBL/GenBank/DDBJ whole genome shotgun (WGS) entry which is preliminary data.</text>
</comment>
<accession>A0A4R9BLK5</accession>
<evidence type="ECO:0000256" key="2">
    <source>
        <dbReference type="ARBA" id="ARBA00022771"/>
    </source>
</evidence>
<dbReference type="Pfam" id="PF01258">
    <property type="entry name" value="zf-dskA_traR"/>
    <property type="match status" value="1"/>
</dbReference>
<evidence type="ECO:0000313" key="6">
    <source>
        <dbReference type="EMBL" id="TFD87007.1"/>
    </source>
</evidence>
<dbReference type="OrthoDB" id="9803742at2"/>
<keyword evidence="2" id="KW-0863">Zinc-finger</keyword>
<keyword evidence="1" id="KW-0479">Metal-binding</keyword>
<evidence type="ECO:0000259" key="5">
    <source>
        <dbReference type="Pfam" id="PF01258"/>
    </source>
</evidence>
<keyword evidence="7" id="KW-1185">Reference proteome</keyword>
<dbReference type="SUPFAM" id="SSF57716">
    <property type="entry name" value="Glucocorticoid receptor-like (DNA-binding domain)"/>
    <property type="match status" value="1"/>
</dbReference>
<feature type="domain" description="Zinc finger DksA/TraR C4-type" evidence="5">
    <location>
        <begin position="75"/>
        <end position="110"/>
    </location>
</feature>
<protein>
    <submittedName>
        <fullName evidence="6">TraR/DksA family transcriptional regulator</fullName>
    </submittedName>
</protein>
<dbReference type="PANTHER" id="PTHR33823:SF4">
    <property type="entry name" value="GENERAL STRESS PROTEIN 16O"/>
    <property type="match status" value="1"/>
</dbReference>